<dbReference type="KEGG" id="ccar:122136710"/>
<name>A0A9Q9ZWY6_CYPCA</name>
<reference evidence="2" key="1">
    <citation type="submission" date="2025-08" db="UniProtKB">
        <authorList>
            <consortium name="RefSeq"/>
        </authorList>
    </citation>
    <scope>IDENTIFICATION</scope>
    <source>
        <tissue evidence="2">Muscle</tissue>
    </source>
</reference>
<dbReference type="InterPro" id="IPR048270">
    <property type="entry name" value="PNMA_C"/>
</dbReference>
<evidence type="ECO:0000313" key="2">
    <source>
        <dbReference type="RefSeq" id="XP_042577074.1"/>
    </source>
</evidence>
<accession>A0A9Q9ZWY6</accession>
<dbReference type="Proteomes" id="UP001155660">
    <property type="component" value="Chromosome B3"/>
</dbReference>
<gene>
    <name evidence="2" type="primary">LOC122136710</name>
</gene>
<protein>
    <submittedName>
        <fullName evidence="2">Uncharacterized protein LOC122136710</fullName>
    </submittedName>
</protein>
<dbReference type="RefSeq" id="XP_042577074.1">
    <property type="nucleotide sequence ID" value="XM_042721140.1"/>
</dbReference>
<dbReference type="GeneID" id="122136710"/>
<dbReference type="AlphaFoldDB" id="A0A9Q9ZWY6"/>
<proteinExistence type="predicted"/>
<evidence type="ECO:0000259" key="1">
    <source>
        <dbReference type="Pfam" id="PF14893"/>
    </source>
</evidence>
<dbReference type="OrthoDB" id="10065209at2759"/>
<dbReference type="Pfam" id="PF14893">
    <property type="entry name" value="PNMA"/>
    <property type="match status" value="1"/>
</dbReference>
<sequence length="309" mass="34748">MEGELQELRDLVTQLRVENERLRQEQPSVSSLVSNTTHGNDAAAARPILPGAGAASADRFVFVPRDRKCPKFSGTSGIGIDEWVEEAQACIRARCLSTADQAFFLFDHLEGEAREEIRHRPDADRSNPTLIVEALRELYGCSLSYVALQEAFFSRRQREGETLLEFSLALMGLQEKVKQQSSSAMPNAEILLRDQFVEFVLDPALRRELKQLVRRQPLCTFLDVRGEAIRWEREGTPGGTRPRSQSLPVAYGFQCGVQGEPQAESSSSRLEFAELREMLKLQQEQIGQLTQGLASLCQRLQSFQLLLSH</sequence>
<feature type="domain" description="Paraneoplastic antigen Ma-like C-terminal" evidence="1">
    <location>
        <begin position="80"/>
        <end position="223"/>
    </location>
</feature>
<organism evidence="2">
    <name type="scientific">Cyprinus carpio</name>
    <name type="common">Common carp</name>
    <dbReference type="NCBI Taxonomy" id="7962"/>
    <lineage>
        <taxon>Eukaryota</taxon>
        <taxon>Metazoa</taxon>
        <taxon>Chordata</taxon>
        <taxon>Craniata</taxon>
        <taxon>Vertebrata</taxon>
        <taxon>Euteleostomi</taxon>
        <taxon>Actinopterygii</taxon>
        <taxon>Neopterygii</taxon>
        <taxon>Teleostei</taxon>
        <taxon>Ostariophysi</taxon>
        <taxon>Cypriniformes</taxon>
        <taxon>Cyprinidae</taxon>
        <taxon>Cyprininae</taxon>
        <taxon>Cyprinus</taxon>
    </lineage>
</organism>